<protein>
    <submittedName>
        <fullName evidence="1">Uncharacterized protein</fullName>
    </submittedName>
</protein>
<comment type="caution">
    <text evidence="1">The sequence shown here is derived from an EMBL/GenBank/DDBJ whole genome shotgun (WGS) entry which is preliminary data.</text>
</comment>
<dbReference type="AlphaFoldDB" id="A0AA38GQ00"/>
<accession>A0AA38GQ00</accession>
<organism evidence="1 2">
    <name type="scientific">Taxus chinensis</name>
    <name type="common">Chinese yew</name>
    <name type="synonym">Taxus wallichiana var. chinensis</name>
    <dbReference type="NCBI Taxonomy" id="29808"/>
    <lineage>
        <taxon>Eukaryota</taxon>
        <taxon>Viridiplantae</taxon>
        <taxon>Streptophyta</taxon>
        <taxon>Embryophyta</taxon>
        <taxon>Tracheophyta</taxon>
        <taxon>Spermatophyta</taxon>
        <taxon>Pinopsida</taxon>
        <taxon>Pinidae</taxon>
        <taxon>Conifers II</taxon>
        <taxon>Cupressales</taxon>
        <taxon>Taxaceae</taxon>
        <taxon>Taxus</taxon>
    </lineage>
</organism>
<feature type="non-terminal residue" evidence="1">
    <location>
        <position position="1"/>
    </location>
</feature>
<gene>
    <name evidence="1" type="ORF">KI387_006391</name>
</gene>
<feature type="non-terminal residue" evidence="1">
    <location>
        <position position="69"/>
    </location>
</feature>
<sequence>GQALTMGDSAMEEDRILELLGEPSLETHFDEEELEETQLEHVCMEKEKGKMVYMIDGEEMESLDVNHFE</sequence>
<proteinExistence type="predicted"/>
<dbReference type="EMBL" id="JAHRHJ020000002">
    <property type="protein sequence ID" value="KAH9326213.1"/>
    <property type="molecule type" value="Genomic_DNA"/>
</dbReference>
<name>A0AA38GQ00_TAXCH</name>
<evidence type="ECO:0000313" key="1">
    <source>
        <dbReference type="EMBL" id="KAH9326213.1"/>
    </source>
</evidence>
<dbReference type="Proteomes" id="UP000824469">
    <property type="component" value="Unassembled WGS sequence"/>
</dbReference>
<keyword evidence="2" id="KW-1185">Reference proteome</keyword>
<evidence type="ECO:0000313" key="2">
    <source>
        <dbReference type="Proteomes" id="UP000824469"/>
    </source>
</evidence>
<reference evidence="1 2" key="1">
    <citation type="journal article" date="2021" name="Nat. Plants">
        <title>The Taxus genome provides insights into paclitaxel biosynthesis.</title>
        <authorList>
            <person name="Xiong X."/>
            <person name="Gou J."/>
            <person name="Liao Q."/>
            <person name="Li Y."/>
            <person name="Zhou Q."/>
            <person name="Bi G."/>
            <person name="Li C."/>
            <person name="Du R."/>
            <person name="Wang X."/>
            <person name="Sun T."/>
            <person name="Guo L."/>
            <person name="Liang H."/>
            <person name="Lu P."/>
            <person name="Wu Y."/>
            <person name="Zhang Z."/>
            <person name="Ro D.K."/>
            <person name="Shang Y."/>
            <person name="Huang S."/>
            <person name="Yan J."/>
        </authorList>
    </citation>
    <scope>NUCLEOTIDE SEQUENCE [LARGE SCALE GENOMIC DNA]</scope>
    <source>
        <strain evidence="1">Ta-2019</strain>
    </source>
</reference>